<organism evidence="2 3">
    <name type="scientific">Cronartium quercuum f. sp. fusiforme G11</name>
    <dbReference type="NCBI Taxonomy" id="708437"/>
    <lineage>
        <taxon>Eukaryota</taxon>
        <taxon>Fungi</taxon>
        <taxon>Dikarya</taxon>
        <taxon>Basidiomycota</taxon>
        <taxon>Pucciniomycotina</taxon>
        <taxon>Pucciniomycetes</taxon>
        <taxon>Pucciniales</taxon>
        <taxon>Coleosporiaceae</taxon>
        <taxon>Cronartium</taxon>
    </lineage>
</organism>
<feature type="compositionally biased region" description="Polar residues" evidence="1">
    <location>
        <begin position="21"/>
        <end position="34"/>
    </location>
</feature>
<evidence type="ECO:0000256" key="1">
    <source>
        <dbReference type="SAM" id="MobiDB-lite"/>
    </source>
</evidence>
<feature type="region of interest" description="Disordered" evidence="1">
    <location>
        <begin position="1"/>
        <end position="120"/>
    </location>
</feature>
<dbReference type="Proteomes" id="UP000886653">
    <property type="component" value="Unassembled WGS sequence"/>
</dbReference>
<accession>A0A9P6TA50</accession>
<gene>
    <name evidence="2" type="ORF">CROQUDRAFT_672432</name>
</gene>
<protein>
    <submittedName>
        <fullName evidence="2">Uncharacterized protein</fullName>
    </submittedName>
</protein>
<proteinExistence type="predicted"/>
<reference evidence="2" key="1">
    <citation type="submission" date="2013-11" db="EMBL/GenBank/DDBJ databases">
        <title>Genome sequence of the fusiform rust pathogen reveals effectors for host alternation and coevolution with pine.</title>
        <authorList>
            <consortium name="DOE Joint Genome Institute"/>
            <person name="Smith K."/>
            <person name="Pendleton A."/>
            <person name="Kubisiak T."/>
            <person name="Anderson C."/>
            <person name="Salamov A."/>
            <person name="Aerts A."/>
            <person name="Riley R."/>
            <person name="Clum A."/>
            <person name="Lindquist E."/>
            <person name="Ence D."/>
            <person name="Campbell M."/>
            <person name="Kronenberg Z."/>
            <person name="Feau N."/>
            <person name="Dhillon B."/>
            <person name="Hamelin R."/>
            <person name="Burleigh J."/>
            <person name="Smith J."/>
            <person name="Yandell M."/>
            <person name="Nelson C."/>
            <person name="Grigoriev I."/>
            <person name="Davis J."/>
        </authorList>
    </citation>
    <scope>NUCLEOTIDE SEQUENCE</scope>
    <source>
        <strain evidence="2">G11</strain>
    </source>
</reference>
<evidence type="ECO:0000313" key="3">
    <source>
        <dbReference type="Proteomes" id="UP000886653"/>
    </source>
</evidence>
<feature type="region of interest" description="Disordered" evidence="1">
    <location>
        <begin position="451"/>
        <end position="527"/>
    </location>
</feature>
<feature type="compositionally biased region" description="Polar residues" evidence="1">
    <location>
        <begin position="501"/>
        <end position="527"/>
    </location>
</feature>
<feature type="region of interest" description="Disordered" evidence="1">
    <location>
        <begin position="152"/>
        <end position="184"/>
    </location>
</feature>
<feature type="compositionally biased region" description="Polar residues" evidence="1">
    <location>
        <begin position="73"/>
        <end position="92"/>
    </location>
</feature>
<feature type="compositionally biased region" description="Basic and acidic residues" evidence="1">
    <location>
        <begin position="483"/>
        <end position="498"/>
    </location>
</feature>
<name>A0A9P6TA50_9BASI</name>
<dbReference type="AlphaFoldDB" id="A0A9P6TA50"/>
<keyword evidence="3" id="KW-1185">Reference proteome</keyword>
<feature type="region of interest" description="Disordered" evidence="1">
    <location>
        <begin position="372"/>
        <end position="422"/>
    </location>
</feature>
<dbReference type="EMBL" id="MU167298">
    <property type="protein sequence ID" value="KAG0144294.1"/>
    <property type="molecule type" value="Genomic_DNA"/>
</dbReference>
<evidence type="ECO:0000313" key="2">
    <source>
        <dbReference type="EMBL" id="KAG0144294.1"/>
    </source>
</evidence>
<sequence>MALPGSKPPGQAALEKKKVTWNCTPPQSQLSSTRVLVEATPSEYGCGGMNEEDADDSYMADLLAASQPAESPMTGNQLKASQYHNQEGSFGESSPLPLDTSLDLSANHIAPPSSQTQAAQNSLERNIPIEFANYTRIDMNSSDRSMFGSLVHPARSLGTSNSEDTRERLSHRTGQPLTSDTRRAPEFQQTLTPEARKIAQEASTASGLAKYTLSSQCSLVCGSSPAQLEISMEMGEPMHIHSTGVMQSTIPPHPPSQSNLATPHVSEVSPFLAVDNEEDDIDRANAIDRPLQSTFPKNASLARSDVTRRLALAASESDDSLADSSSDRILSRSNIDFSLNNTPKQRARAHLDTNELSHLSPRTDQLLYSPALNSILNSPGSPTRSYRSPPRSLQPLSSTLDLLDPPHLANKTLTETPACSKSSKLELVSSEVQNQDEENDASVDLRFQGFRRRTRSSNSTQQFQGLQDSNSRIHLNQDQASEAARDHNTPQDDFRGDVETQENGSLSDPATQINEPLPLSRNSLPTRSAASLPRRNMELPHNQLETLSVSPFLPSVYL</sequence>
<feature type="compositionally biased region" description="Low complexity" evidence="1">
    <location>
        <begin position="93"/>
        <end position="105"/>
    </location>
</feature>
<comment type="caution">
    <text evidence="2">The sequence shown here is derived from an EMBL/GenBank/DDBJ whole genome shotgun (WGS) entry which is preliminary data.</text>
</comment>
<feature type="compositionally biased region" description="Polar residues" evidence="1">
    <location>
        <begin position="465"/>
        <end position="480"/>
    </location>
</feature>
<feature type="compositionally biased region" description="Low complexity" evidence="1">
    <location>
        <begin position="378"/>
        <end position="408"/>
    </location>
</feature>